<dbReference type="Proteomes" id="UP000682733">
    <property type="component" value="Unassembled WGS sequence"/>
</dbReference>
<evidence type="ECO:0000313" key="3">
    <source>
        <dbReference type="Proteomes" id="UP000682733"/>
    </source>
</evidence>
<evidence type="ECO:0008006" key="4">
    <source>
        <dbReference type="Google" id="ProtNLM"/>
    </source>
</evidence>
<comment type="caution">
    <text evidence="2">The sequence shown here is derived from an EMBL/GenBank/DDBJ whole genome shotgun (WGS) entry which is preliminary data.</text>
</comment>
<dbReference type="PANTHER" id="PTHR21301">
    <property type="entry name" value="REVERSE TRANSCRIPTASE"/>
    <property type="match status" value="1"/>
</dbReference>
<name>A0A8S2VFI1_9BILA</name>
<dbReference type="EMBL" id="CAJOBA010070771">
    <property type="protein sequence ID" value="CAF4390414.1"/>
    <property type="molecule type" value="Genomic_DNA"/>
</dbReference>
<protein>
    <recommendedName>
        <fullName evidence="4">Reverse transcriptase domain-containing protein</fullName>
    </recommendedName>
</protein>
<dbReference type="PANTHER" id="PTHR21301:SF10">
    <property type="entry name" value="REVERSE TRANSCRIPTASE DOMAIN-CONTAINING PROTEIN"/>
    <property type="match status" value="1"/>
</dbReference>
<gene>
    <name evidence="1" type="ORF">OVA965_LOCUS41377</name>
    <name evidence="2" type="ORF">TMI583_LOCUS43008</name>
</gene>
<dbReference type="Proteomes" id="UP000677228">
    <property type="component" value="Unassembled WGS sequence"/>
</dbReference>
<dbReference type="AlphaFoldDB" id="A0A8S2VFI1"/>
<sequence length="285" mass="33355">MTPKLIIVQQFYQKIEQLLLNIHEPNSRNIPFYNQHHHIINTLKKKIFDTKTIIRKTDKSKVLHLGTSKQYQLKSEQFMDKTQAYKIIDHNPLYDIISQITHCLRTWLTNKYITSKQYEKLLPVRRKCQLAHLYYQPKAHKQGTPLRSICASINSPTAPSSQFLDNLLRPLFKQSTPTSIENGIYLVQQLKSYSRSEPFTPKTIFITFDIIDLYTMLNQNRAIFYLRRFLQGDLQLTALDGIPVDVIIKMCNLVLKNNYFYYDNNYYHQIKGGAMGSSLTLSLAN</sequence>
<evidence type="ECO:0000313" key="1">
    <source>
        <dbReference type="EMBL" id="CAF1587946.1"/>
    </source>
</evidence>
<reference evidence="2" key="1">
    <citation type="submission" date="2021-02" db="EMBL/GenBank/DDBJ databases">
        <authorList>
            <person name="Nowell W R."/>
        </authorList>
    </citation>
    <scope>NUCLEOTIDE SEQUENCE</scope>
</reference>
<feature type="non-terminal residue" evidence="2">
    <location>
        <position position="285"/>
    </location>
</feature>
<organism evidence="2 3">
    <name type="scientific">Didymodactylos carnosus</name>
    <dbReference type="NCBI Taxonomy" id="1234261"/>
    <lineage>
        <taxon>Eukaryota</taxon>
        <taxon>Metazoa</taxon>
        <taxon>Spiralia</taxon>
        <taxon>Gnathifera</taxon>
        <taxon>Rotifera</taxon>
        <taxon>Eurotatoria</taxon>
        <taxon>Bdelloidea</taxon>
        <taxon>Philodinida</taxon>
        <taxon>Philodinidae</taxon>
        <taxon>Didymodactylos</taxon>
    </lineage>
</organism>
<evidence type="ECO:0000313" key="2">
    <source>
        <dbReference type="EMBL" id="CAF4390414.1"/>
    </source>
</evidence>
<dbReference type="EMBL" id="CAJNOK010047471">
    <property type="protein sequence ID" value="CAF1587946.1"/>
    <property type="molecule type" value="Genomic_DNA"/>
</dbReference>
<proteinExistence type="predicted"/>
<accession>A0A8S2VFI1</accession>